<evidence type="ECO:0000259" key="9">
    <source>
        <dbReference type="PROSITE" id="PS50893"/>
    </source>
</evidence>
<dbReference type="InterPro" id="IPR027417">
    <property type="entry name" value="P-loop_NTPase"/>
</dbReference>
<dbReference type="GO" id="GO:0005524">
    <property type="term" value="F:ATP binding"/>
    <property type="evidence" value="ECO:0007669"/>
    <property type="project" value="UniProtKB-KW"/>
</dbReference>
<protein>
    <submittedName>
        <fullName evidence="10">ATP-binding cassette domain-containing protein</fullName>
    </submittedName>
</protein>
<feature type="transmembrane region" description="Helical" evidence="8">
    <location>
        <begin position="137"/>
        <end position="156"/>
    </location>
</feature>
<proteinExistence type="inferred from homology"/>
<dbReference type="SMART" id="SM00382">
    <property type="entry name" value="AAA"/>
    <property type="match status" value="1"/>
</dbReference>
<keyword evidence="3 8" id="KW-0812">Transmembrane</keyword>
<reference evidence="10 11" key="1">
    <citation type="submission" date="2019-12" db="EMBL/GenBank/DDBJ databases">
        <title>Rhizobium genotypes associated with high levels of biological nitrogen fixation by grain legumes in a temperate-maritime cropping system.</title>
        <authorList>
            <person name="Maluk M."/>
            <person name="Francesc Ferrando Molina F."/>
            <person name="Lopez Del Egido L."/>
            <person name="Lafos M."/>
            <person name="Langarica-Fuentes A."/>
            <person name="Gebre Yohannes G."/>
            <person name="Young M.W."/>
            <person name="Martin P."/>
            <person name="Gantlett R."/>
            <person name="Kenicer G."/>
            <person name="Hawes C."/>
            <person name="Begg G.S."/>
            <person name="Quilliam R.S."/>
            <person name="Squire G.R."/>
            <person name="Poole P.S."/>
            <person name="Young P.W."/>
            <person name="Iannetta P.M."/>
            <person name="James E.K."/>
        </authorList>
    </citation>
    <scope>NUCLEOTIDE SEQUENCE [LARGE SCALE GENOMIC DNA]</scope>
    <source>
        <strain evidence="10 11">JHI1118</strain>
    </source>
</reference>
<sequence length="532" mass="56872">MMSKPVSATRKTWRLTAVLGCCALFCGILLGGVSAWFLGAVATAGLTAAAATFNFHVPAAFIRLFAIGRTAARYGERLLGHKAALADQVSHRVGLFASMAAAPSIRKAGWQLGDEARLADYLDDVEDIEYAHLRARLPSLTIAIGLAALLVCSAIVAPLSLLPILFMLLIGAFAARRLARNGAVAWAEARTHRRNGAERMGNAMASAVSLKAERLWAEESDAAMRALSQADLETRTLRRLQSGFDGIAALFGPLAGVCVVAAAWLAGDRGEALLFPLALGFAWLALGETMNGASRIVVARLRKDAAVADVGRWTGHREASTPSAASAGTPRELQCRHLRRLSPSGALIGNDPIDLRLRTGAPTVLVGTSGTGKTSLLKQIAGWIGEDRFDADNTSLSAEDRRALSTLVLHDAAILDDTVRANLFDPDGNDTAMWHALEAVELSERIRAAGGLDAWIRQDMLSLGEAQRLNLARAFLAHTPIVLLDEPTEHLDAAQGQRILTRLADHLADRIVVMSTHRPLRVRNSTILELSA</sequence>
<evidence type="ECO:0000256" key="4">
    <source>
        <dbReference type="ARBA" id="ARBA00022741"/>
    </source>
</evidence>
<dbReference type="PROSITE" id="PS00211">
    <property type="entry name" value="ABC_TRANSPORTER_1"/>
    <property type="match status" value="1"/>
</dbReference>
<comment type="similarity">
    <text evidence="2">Belongs to the ABC transporter superfamily.</text>
</comment>
<dbReference type="Pfam" id="PF00005">
    <property type="entry name" value="ABC_tran"/>
    <property type="match status" value="1"/>
</dbReference>
<dbReference type="SUPFAM" id="SSF90123">
    <property type="entry name" value="ABC transporter transmembrane region"/>
    <property type="match status" value="1"/>
</dbReference>
<dbReference type="Proteomes" id="UP000483035">
    <property type="component" value="Unassembled WGS sequence"/>
</dbReference>
<keyword evidence="6 8" id="KW-1133">Transmembrane helix</keyword>
<evidence type="ECO:0000256" key="1">
    <source>
        <dbReference type="ARBA" id="ARBA00004651"/>
    </source>
</evidence>
<dbReference type="SUPFAM" id="SSF52540">
    <property type="entry name" value="P-loop containing nucleoside triphosphate hydrolases"/>
    <property type="match status" value="1"/>
</dbReference>
<evidence type="ECO:0000256" key="8">
    <source>
        <dbReference type="SAM" id="Phobius"/>
    </source>
</evidence>
<comment type="subcellular location">
    <subcellularLocation>
        <location evidence="1">Cell membrane</location>
        <topology evidence="1">Multi-pass membrane protein</topology>
    </subcellularLocation>
</comment>
<keyword evidence="5 10" id="KW-0067">ATP-binding</keyword>
<dbReference type="InterPro" id="IPR003593">
    <property type="entry name" value="AAA+_ATPase"/>
</dbReference>
<name>A0A6L9UGA5_9HYPH</name>
<dbReference type="InterPro" id="IPR017871">
    <property type="entry name" value="ABC_transporter-like_CS"/>
</dbReference>
<evidence type="ECO:0000256" key="2">
    <source>
        <dbReference type="ARBA" id="ARBA00005417"/>
    </source>
</evidence>
<dbReference type="Gene3D" id="1.20.1560.10">
    <property type="entry name" value="ABC transporter type 1, transmembrane domain"/>
    <property type="match status" value="1"/>
</dbReference>
<gene>
    <name evidence="10" type="ORF">GR212_33190</name>
</gene>
<organism evidence="10 11">
    <name type="scientific">Rhizobium lusitanum</name>
    <dbReference type="NCBI Taxonomy" id="293958"/>
    <lineage>
        <taxon>Bacteria</taxon>
        <taxon>Pseudomonadati</taxon>
        <taxon>Pseudomonadota</taxon>
        <taxon>Alphaproteobacteria</taxon>
        <taxon>Hyphomicrobiales</taxon>
        <taxon>Rhizobiaceae</taxon>
        <taxon>Rhizobium/Agrobacterium group</taxon>
        <taxon>Rhizobium</taxon>
    </lineage>
</organism>
<evidence type="ECO:0000256" key="6">
    <source>
        <dbReference type="ARBA" id="ARBA00022989"/>
    </source>
</evidence>
<dbReference type="InterPro" id="IPR039421">
    <property type="entry name" value="Type_1_exporter"/>
</dbReference>
<dbReference type="PANTHER" id="PTHR24221">
    <property type="entry name" value="ATP-BINDING CASSETTE SUB-FAMILY B"/>
    <property type="match status" value="1"/>
</dbReference>
<keyword evidence="4" id="KW-0547">Nucleotide-binding</keyword>
<dbReference type="GO" id="GO:0005886">
    <property type="term" value="C:plasma membrane"/>
    <property type="evidence" value="ECO:0007669"/>
    <property type="project" value="UniProtKB-SubCell"/>
</dbReference>
<dbReference type="GO" id="GO:0034040">
    <property type="term" value="F:ATPase-coupled lipid transmembrane transporter activity"/>
    <property type="evidence" value="ECO:0007669"/>
    <property type="project" value="TreeGrafter"/>
</dbReference>
<keyword evidence="7 8" id="KW-0472">Membrane</keyword>
<accession>A0A6L9UGA5</accession>
<dbReference type="AlphaFoldDB" id="A0A6L9UGA5"/>
<dbReference type="GO" id="GO:0016887">
    <property type="term" value="F:ATP hydrolysis activity"/>
    <property type="evidence" value="ECO:0007669"/>
    <property type="project" value="InterPro"/>
</dbReference>
<evidence type="ECO:0000313" key="10">
    <source>
        <dbReference type="EMBL" id="NEI74409.1"/>
    </source>
</evidence>
<evidence type="ECO:0000313" key="11">
    <source>
        <dbReference type="Proteomes" id="UP000483035"/>
    </source>
</evidence>
<evidence type="ECO:0000256" key="7">
    <source>
        <dbReference type="ARBA" id="ARBA00023136"/>
    </source>
</evidence>
<feature type="domain" description="ABC transporter" evidence="9">
    <location>
        <begin position="333"/>
        <end position="532"/>
    </location>
</feature>
<evidence type="ECO:0000256" key="5">
    <source>
        <dbReference type="ARBA" id="ARBA00022840"/>
    </source>
</evidence>
<dbReference type="PROSITE" id="PS50893">
    <property type="entry name" value="ABC_TRANSPORTER_2"/>
    <property type="match status" value="1"/>
</dbReference>
<dbReference type="InterPro" id="IPR036640">
    <property type="entry name" value="ABC1_TM_sf"/>
</dbReference>
<comment type="caution">
    <text evidence="10">The sequence shown here is derived from an EMBL/GenBank/DDBJ whole genome shotgun (WGS) entry which is preliminary data.</text>
</comment>
<dbReference type="RefSeq" id="WP_163993657.1">
    <property type="nucleotide sequence ID" value="NZ_WUEY01000030.1"/>
</dbReference>
<evidence type="ECO:0000256" key="3">
    <source>
        <dbReference type="ARBA" id="ARBA00022692"/>
    </source>
</evidence>
<feature type="transmembrane region" description="Helical" evidence="8">
    <location>
        <begin position="45"/>
        <end position="66"/>
    </location>
</feature>
<dbReference type="EMBL" id="WUEY01000030">
    <property type="protein sequence ID" value="NEI74409.1"/>
    <property type="molecule type" value="Genomic_DNA"/>
</dbReference>
<dbReference type="Gene3D" id="3.40.50.300">
    <property type="entry name" value="P-loop containing nucleotide triphosphate hydrolases"/>
    <property type="match status" value="1"/>
</dbReference>
<dbReference type="PANTHER" id="PTHR24221:SF654">
    <property type="entry name" value="ATP-BINDING CASSETTE SUB-FAMILY B MEMBER 6"/>
    <property type="match status" value="1"/>
</dbReference>
<dbReference type="InterPro" id="IPR003439">
    <property type="entry name" value="ABC_transporter-like_ATP-bd"/>
</dbReference>